<name>A0ABS8WSM9_DATST</name>
<dbReference type="InterPro" id="IPR017451">
    <property type="entry name" value="F-box-assoc_interact_dom"/>
</dbReference>
<evidence type="ECO:0000313" key="3">
    <source>
        <dbReference type="EMBL" id="MCE3215927.1"/>
    </source>
</evidence>
<feature type="domain" description="F-box" evidence="2">
    <location>
        <begin position="1"/>
        <end position="46"/>
    </location>
</feature>
<dbReference type="NCBIfam" id="TIGR01640">
    <property type="entry name" value="F_box_assoc_1"/>
    <property type="match status" value="1"/>
</dbReference>
<proteinExistence type="predicted"/>
<gene>
    <name evidence="3" type="ORF">HAX54_004122</name>
</gene>
<comment type="caution">
    <text evidence="3">The sequence shown here is derived from an EMBL/GenBank/DDBJ whole genome shotgun (WGS) entry which is preliminary data.</text>
</comment>
<dbReference type="Pfam" id="PF08268">
    <property type="entry name" value="FBA_3"/>
    <property type="match status" value="1"/>
</dbReference>
<evidence type="ECO:0000313" key="4">
    <source>
        <dbReference type="Proteomes" id="UP000823775"/>
    </source>
</evidence>
<keyword evidence="1" id="KW-0732">Signal</keyword>
<sequence>MSLPFLPFEVIISILLLLPARELIKFLVACKSWCAKIKSQDFIKKHLDTSVATGKSYILYLPSESKAAKTFTLLNHKSFCYEFELRVPFHLPCVLDCIIVGSVNGLICLTNISCFGHTIYLTNPSINKYLILPLSSIYRDEFDLRVIQLSLGFGYHEKTNDFKVVRIGFVEHDQSDEDDYEEATTLDHRYDFESKAEVFSLNTKVWKTVELSPNFFYKRHDTFSGVVVNECLHWKTIKSNIYEEKIVILSFHMGEETFQEIEYPKFHDEGRIDRSTCIGEFKSKLGLFTFCPVEYWFGPGEQPCQLWVMEEYGDKNSWTCHATIVLGILIHRPLSFTRNGEIVMQDRSGNTFCYDLTSNQLLDLNIQDEEHDMNIVDFTDSLVLVDLNDEPMGGEGAFPAGGHDFDEYMLMEQVLNDERIKFQSETSVPIVIAPVSSISRHCGLCLIVTLAPGFN</sequence>
<dbReference type="InterPro" id="IPR036047">
    <property type="entry name" value="F-box-like_dom_sf"/>
</dbReference>
<dbReference type="PROSITE" id="PS50181">
    <property type="entry name" value="FBOX"/>
    <property type="match status" value="1"/>
</dbReference>
<evidence type="ECO:0000256" key="1">
    <source>
        <dbReference type="SAM" id="SignalP"/>
    </source>
</evidence>
<dbReference type="InterPro" id="IPR013187">
    <property type="entry name" value="F-box-assoc_dom_typ3"/>
</dbReference>
<keyword evidence="4" id="KW-1185">Reference proteome</keyword>
<evidence type="ECO:0000259" key="2">
    <source>
        <dbReference type="PROSITE" id="PS50181"/>
    </source>
</evidence>
<dbReference type="EMBL" id="JACEIK010011862">
    <property type="protein sequence ID" value="MCE3215927.1"/>
    <property type="molecule type" value="Genomic_DNA"/>
</dbReference>
<dbReference type="InterPro" id="IPR050796">
    <property type="entry name" value="SCF_F-box_component"/>
</dbReference>
<dbReference type="InterPro" id="IPR001810">
    <property type="entry name" value="F-box_dom"/>
</dbReference>
<protein>
    <recommendedName>
        <fullName evidence="2">F-box domain-containing protein</fullName>
    </recommendedName>
</protein>
<reference evidence="3 4" key="1">
    <citation type="journal article" date="2021" name="BMC Genomics">
        <title>Datura genome reveals duplications of psychoactive alkaloid biosynthetic genes and high mutation rate following tissue culture.</title>
        <authorList>
            <person name="Rajewski A."/>
            <person name="Carter-House D."/>
            <person name="Stajich J."/>
            <person name="Litt A."/>
        </authorList>
    </citation>
    <scope>NUCLEOTIDE SEQUENCE [LARGE SCALE GENOMIC DNA]</scope>
    <source>
        <strain evidence="3">AR-01</strain>
    </source>
</reference>
<dbReference type="PANTHER" id="PTHR31672">
    <property type="entry name" value="BNACNNG10540D PROTEIN"/>
    <property type="match status" value="1"/>
</dbReference>
<dbReference type="Pfam" id="PF00646">
    <property type="entry name" value="F-box"/>
    <property type="match status" value="1"/>
</dbReference>
<dbReference type="Proteomes" id="UP000823775">
    <property type="component" value="Unassembled WGS sequence"/>
</dbReference>
<dbReference type="PANTHER" id="PTHR31672:SF10">
    <property type="entry name" value="F-BOX DOMAIN-CONTAINING PROTEIN"/>
    <property type="match status" value="1"/>
</dbReference>
<dbReference type="SUPFAM" id="SSF81383">
    <property type="entry name" value="F-box domain"/>
    <property type="match status" value="1"/>
</dbReference>
<feature type="chain" id="PRO_5046545443" description="F-box domain-containing protein" evidence="1">
    <location>
        <begin position="23"/>
        <end position="455"/>
    </location>
</feature>
<organism evidence="3 4">
    <name type="scientific">Datura stramonium</name>
    <name type="common">Jimsonweed</name>
    <name type="synonym">Common thornapple</name>
    <dbReference type="NCBI Taxonomy" id="4076"/>
    <lineage>
        <taxon>Eukaryota</taxon>
        <taxon>Viridiplantae</taxon>
        <taxon>Streptophyta</taxon>
        <taxon>Embryophyta</taxon>
        <taxon>Tracheophyta</taxon>
        <taxon>Spermatophyta</taxon>
        <taxon>Magnoliopsida</taxon>
        <taxon>eudicotyledons</taxon>
        <taxon>Gunneridae</taxon>
        <taxon>Pentapetalae</taxon>
        <taxon>asterids</taxon>
        <taxon>lamiids</taxon>
        <taxon>Solanales</taxon>
        <taxon>Solanaceae</taxon>
        <taxon>Solanoideae</taxon>
        <taxon>Datureae</taxon>
        <taxon>Datura</taxon>
    </lineage>
</organism>
<dbReference type="SMART" id="SM00256">
    <property type="entry name" value="FBOX"/>
    <property type="match status" value="1"/>
</dbReference>
<accession>A0ABS8WSM9</accession>
<feature type="signal peptide" evidence="1">
    <location>
        <begin position="1"/>
        <end position="22"/>
    </location>
</feature>